<protein>
    <recommendedName>
        <fullName evidence="3">Lipoprotein</fullName>
    </recommendedName>
</protein>
<name>A0ABV9N9C8_9PROT</name>
<comment type="caution">
    <text evidence="1">The sequence shown here is derived from an EMBL/GenBank/DDBJ whole genome shotgun (WGS) entry which is preliminary data.</text>
</comment>
<sequence>MLLTACVSQPVDLAARPQSEMPVSAQEDLRTAIAAFRMRQEEAGGWTLGGDGSARGLLGRLVGGAPERGDAIGDYISQAGDELASYLAGDIVLASDLVDDVSQAAIVLASTSTPLPENLLVRDIASVETVLASARRARTFFQAVSVDERAGLTSNQRVTVSEALTRLDGAITELVGAADALADRRWAASNALIG</sequence>
<dbReference type="RefSeq" id="WP_371394753.1">
    <property type="nucleotide sequence ID" value="NZ_CP163421.1"/>
</dbReference>
<reference evidence="2" key="1">
    <citation type="journal article" date="2019" name="Int. J. Syst. Evol. Microbiol.">
        <title>The Global Catalogue of Microorganisms (GCM) 10K type strain sequencing project: providing services to taxonomists for standard genome sequencing and annotation.</title>
        <authorList>
            <consortium name="The Broad Institute Genomics Platform"/>
            <consortium name="The Broad Institute Genome Sequencing Center for Infectious Disease"/>
            <person name="Wu L."/>
            <person name="Ma J."/>
        </authorList>
    </citation>
    <scope>NUCLEOTIDE SEQUENCE [LARGE SCALE GENOMIC DNA]</scope>
    <source>
        <strain evidence="2">CCUG 62981</strain>
    </source>
</reference>
<dbReference type="Proteomes" id="UP001596024">
    <property type="component" value="Unassembled WGS sequence"/>
</dbReference>
<organism evidence="1 2">
    <name type="scientific">Glycocaulis abyssi</name>
    <dbReference type="NCBI Taxonomy" id="1433403"/>
    <lineage>
        <taxon>Bacteria</taxon>
        <taxon>Pseudomonadati</taxon>
        <taxon>Pseudomonadota</taxon>
        <taxon>Alphaproteobacteria</taxon>
        <taxon>Maricaulales</taxon>
        <taxon>Maricaulaceae</taxon>
        <taxon>Glycocaulis</taxon>
    </lineage>
</organism>
<evidence type="ECO:0008006" key="3">
    <source>
        <dbReference type="Google" id="ProtNLM"/>
    </source>
</evidence>
<accession>A0ABV9N9C8</accession>
<evidence type="ECO:0000313" key="1">
    <source>
        <dbReference type="EMBL" id="MFC4724074.1"/>
    </source>
</evidence>
<evidence type="ECO:0000313" key="2">
    <source>
        <dbReference type="Proteomes" id="UP001596024"/>
    </source>
</evidence>
<proteinExistence type="predicted"/>
<keyword evidence="2" id="KW-1185">Reference proteome</keyword>
<dbReference type="EMBL" id="JBHSGQ010000001">
    <property type="protein sequence ID" value="MFC4724074.1"/>
    <property type="molecule type" value="Genomic_DNA"/>
</dbReference>
<gene>
    <name evidence="1" type="ORF">ACFPB0_02095</name>
</gene>